<name>A0AAV2SV89_MEGNR</name>
<keyword evidence="2" id="KW-1185">Reference proteome</keyword>
<gene>
    <name evidence="1" type="ORF">MNOR_LOCUS40751</name>
</gene>
<sequence length="99" mass="11058">MSEQSRLCPNGALCPWALPYPQVKHEASCKQHQPSRGAEGPLAYLVVNTFDIWYIHVVVRWADIFIFLACKKIHANHVNLGVTMLASDVDISTILQGRA</sequence>
<evidence type="ECO:0000313" key="1">
    <source>
        <dbReference type="EMBL" id="CAL4242183.1"/>
    </source>
</evidence>
<accession>A0AAV2SV89</accession>
<evidence type="ECO:0000313" key="2">
    <source>
        <dbReference type="Proteomes" id="UP001497623"/>
    </source>
</evidence>
<feature type="non-terminal residue" evidence="1">
    <location>
        <position position="99"/>
    </location>
</feature>
<reference evidence="1 2" key="1">
    <citation type="submission" date="2024-05" db="EMBL/GenBank/DDBJ databases">
        <authorList>
            <person name="Wallberg A."/>
        </authorList>
    </citation>
    <scope>NUCLEOTIDE SEQUENCE [LARGE SCALE GENOMIC DNA]</scope>
</reference>
<protein>
    <submittedName>
        <fullName evidence="1">Uncharacterized protein</fullName>
    </submittedName>
</protein>
<dbReference type="EMBL" id="CAXKWB010130922">
    <property type="protein sequence ID" value="CAL4242183.1"/>
    <property type="molecule type" value="Genomic_DNA"/>
</dbReference>
<organism evidence="1 2">
    <name type="scientific">Meganyctiphanes norvegica</name>
    <name type="common">Northern krill</name>
    <name type="synonym">Thysanopoda norvegica</name>
    <dbReference type="NCBI Taxonomy" id="48144"/>
    <lineage>
        <taxon>Eukaryota</taxon>
        <taxon>Metazoa</taxon>
        <taxon>Ecdysozoa</taxon>
        <taxon>Arthropoda</taxon>
        <taxon>Crustacea</taxon>
        <taxon>Multicrustacea</taxon>
        <taxon>Malacostraca</taxon>
        <taxon>Eumalacostraca</taxon>
        <taxon>Eucarida</taxon>
        <taxon>Euphausiacea</taxon>
        <taxon>Euphausiidae</taxon>
        <taxon>Meganyctiphanes</taxon>
    </lineage>
</organism>
<dbReference type="Proteomes" id="UP001497623">
    <property type="component" value="Unassembled WGS sequence"/>
</dbReference>
<proteinExistence type="predicted"/>
<dbReference type="AlphaFoldDB" id="A0AAV2SV89"/>
<comment type="caution">
    <text evidence="1">The sequence shown here is derived from an EMBL/GenBank/DDBJ whole genome shotgun (WGS) entry which is preliminary data.</text>
</comment>